<dbReference type="InterPro" id="IPR036691">
    <property type="entry name" value="Endo/exonu/phosph_ase_sf"/>
</dbReference>
<gene>
    <name evidence="3" type="ORF">HRI_004931100</name>
</gene>
<feature type="domain" description="Endonuclease/exonuclease/phosphatase" evidence="2">
    <location>
        <begin position="6"/>
        <end position="227"/>
    </location>
</feature>
<feature type="coiled-coil region" evidence="1">
    <location>
        <begin position="292"/>
        <end position="319"/>
    </location>
</feature>
<reference evidence="3" key="1">
    <citation type="submission" date="2023-05" db="EMBL/GenBank/DDBJ databases">
        <title>Genome and transcriptome analyses reveal genes involved in the formation of fine ridges on petal epidermal cells in Hibiscus trionum.</title>
        <authorList>
            <person name="Koshimizu S."/>
            <person name="Masuda S."/>
            <person name="Ishii T."/>
            <person name="Shirasu K."/>
            <person name="Hoshino A."/>
            <person name="Arita M."/>
        </authorList>
    </citation>
    <scope>NUCLEOTIDE SEQUENCE</scope>
    <source>
        <strain evidence="3">Hamamatsu line</strain>
    </source>
</reference>
<dbReference type="PANTHER" id="PTHR33710:SF64">
    <property type="entry name" value="ENDONUCLEASE_EXONUCLEASE_PHOSPHATASE DOMAIN-CONTAINING PROTEIN"/>
    <property type="match status" value="1"/>
</dbReference>
<evidence type="ECO:0000256" key="1">
    <source>
        <dbReference type="SAM" id="Coils"/>
    </source>
</evidence>
<dbReference type="InterPro" id="IPR005135">
    <property type="entry name" value="Endo/exonuclease/phosphatase"/>
</dbReference>
<evidence type="ECO:0000259" key="2">
    <source>
        <dbReference type="Pfam" id="PF03372"/>
    </source>
</evidence>
<proteinExistence type="predicted"/>
<evidence type="ECO:0000313" key="3">
    <source>
        <dbReference type="EMBL" id="GMJ12619.1"/>
    </source>
</evidence>
<evidence type="ECO:0000313" key="4">
    <source>
        <dbReference type="Proteomes" id="UP001165190"/>
    </source>
</evidence>
<keyword evidence="1" id="KW-0175">Coiled coil</keyword>
<dbReference type="GO" id="GO:0003824">
    <property type="term" value="F:catalytic activity"/>
    <property type="evidence" value="ECO:0007669"/>
    <property type="project" value="InterPro"/>
</dbReference>
<dbReference type="OrthoDB" id="689641at2759"/>
<organism evidence="3 4">
    <name type="scientific">Hibiscus trionum</name>
    <name type="common">Flower of an hour</name>
    <dbReference type="NCBI Taxonomy" id="183268"/>
    <lineage>
        <taxon>Eukaryota</taxon>
        <taxon>Viridiplantae</taxon>
        <taxon>Streptophyta</taxon>
        <taxon>Embryophyta</taxon>
        <taxon>Tracheophyta</taxon>
        <taxon>Spermatophyta</taxon>
        <taxon>Magnoliopsida</taxon>
        <taxon>eudicotyledons</taxon>
        <taxon>Gunneridae</taxon>
        <taxon>Pentapetalae</taxon>
        <taxon>rosids</taxon>
        <taxon>malvids</taxon>
        <taxon>Malvales</taxon>
        <taxon>Malvaceae</taxon>
        <taxon>Malvoideae</taxon>
        <taxon>Hibiscus</taxon>
    </lineage>
</organism>
<dbReference type="EMBL" id="BSYR01000065">
    <property type="protein sequence ID" value="GMJ12619.1"/>
    <property type="molecule type" value="Genomic_DNA"/>
</dbReference>
<sequence>MEWSIITWNIRGLGRAEKIRAVRTLFVRKKLKLLFIQETKVVDFSFSMFRRLGINQNFEKVFTPSIGSAGGLLSVWDSDFLKVSQVFTYPRFIAVLGTVKGSQHICGFLNVYGPAVEADREGFFTELLEFIKLHKVIWCIGGDFNAYLGAEEKIGFTVNSHTVNLFRTFIQNSALVDLPMSGGSYTWSNNRDPPTFIRLDRFLVDRQLLMFFPNTQQLLLAKSISDHNPVCLENLKVPLSARPFKLFNYLMEEDGFNSFVDAAFSKGKRNKGLFATLKELKKDIKQWSSAKPVDVRNQIRNLEAQIENEEKNIQQGIASSELPLLRKKLWFCLRKEESIWL</sequence>
<dbReference type="Proteomes" id="UP001165190">
    <property type="component" value="Unassembled WGS sequence"/>
</dbReference>
<name>A0A9W7JFV0_HIBTR</name>
<dbReference type="Gene3D" id="3.60.10.10">
    <property type="entry name" value="Endonuclease/exonuclease/phosphatase"/>
    <property type="match status" value="1"/>
</dbReference>
<keyword evidence="4" id="KW-1185">Reference proteome</keyword>
<dbReference type="Pfam" id="PF03372">
    <property type="entry name" value="Exo_endo_phos"/>
    <property type="match status" value="1"/>
</dbReference>
<dbReference type="PANTHER" id="PTHR33710">
    <property type="entry name" value="BNAC02G09200D PROTEIN"/>
    <property type="match status" value="1"/>
</dbReference>
<protein>
    <recommendedName>
        <fullName evidence="2">Endonuclease/exonuclease/phosphatase domain-containing protein</fullName>
    </recommendedName>
</protein>
<comment type="caution">
    <text evidence="3">The sequence shown here is derived from an EMBL/GenBank/DDBJ whole genome shotgun (WGS) entry which is preliminary data.</text>
</comment>
<dbReference type="AlphaFoldDB" id="A0A9W7JFV0"/>
<accession>A0A9W7JFV0</accession>
<dbReference type="SUPFAM" id="SSF56219">
    <property type="entry name" value="DNase I-like"/>
    <property type="match status" value="1"/>
</dbReference>